<feature type="non-terminal residue" evidence="5">
    <location>
        <position position="63"/>
    </location>
</feature>
<dbReference type="Pfam" id="PF00084">
    <property type="entry name" value="Sushi"/>
    <property type="match status" value="1"/>
</dbReference>
<keyword evidence="1" id="KW-0677">Repeat</keyword>
<name>A0ABD0PK94_CIRMR</name>
<reference evidence="5 6" key="1">
    <citation type="submission" date="2024-05" db="EMBL/GenBank/DDBJ databases">
        <title>Genome sequencing and assembly of Indian major carp, Cirrhinus mrigala (Hamilton, 1822).</title>
        <authorList>
            <person name="Mohindra V."/>
            <person name="Chowdhury L.M."/>
            <person name="Lal K."/>
            <person name="Jena J.K."/>
        </authorList>
    </citation>
    <scope>NUCLEOTIDE SEQUENCE [LARGE SCALE GENOMIC DNA]</scope>
    <source>
        <strain evidence="5">CM1030</strain>
        <tissue evidence="5">Blood</tissue>
    </source>
</reference>
<comment type="caution">
    <text evidence="5">The sequence shown here is derived from an EMBL/GenBank/DDBJ whole genome shotgun (WGS) entry which is preliminary data.</text>
</comment>
<dbReference type="SMART" id="SM00032">
    <property type="entry name" value="CCP"/>
    <property type="match status" value="1"/>
</dbReference>
<dbReference type="PANTHER" id="PTHR45656:SF1">
    <property type="entry name" value="SEIZURE PROTEIN 6 HOMOLOG"/>
    <property type="match status" value="1"/>
</dbReference>
<dbReference type="AlphaFoldDB" id="A0ABD0PK94"/>
<gene>
    <name evidence="5" type="ORF">M9458_030441</name>
</gene>
<dbReference type="InterPro" id="IPR000436">
    <property type="entry name" value="Sushi_SCR_CCP_dom"/>
</dbReference>
<organism evidence="5 6">
    <name type="scientific">Cirrhinus mrigala</name>
    <name type="common">Mrigala</name>
    <dbReference type="NCBI Taxonomy" id="683832"/>
    <lineage>
        <taxon>Eukaryota</taxon>
        <taxon>Metazoa</taxon>
        <taxon>Chordata</taxon>
        <taxon>Craniata</taxon>
        <taxon>Vertebrata</taxon>
        <taxon>Euteleostomi</taxon>
        <taxon>Actinopterygii</taxon>
        <taxon>Neopterygii</taxon>
        <taxon>Teleostei</taxon>
        <taxon>Ostariophysi</taxon>
        <taxon>Cypriniformes</taxon>
        <taxon>Cyprinidae</taxon>
        <taxon>Labeoninae</taxon>
        <taxon>Labeonini</taxon>
        <taxon>Cirrhinus</taxon>
    </lineage>
</organism>
<evidence type="ECO:0000256" key="3">
    <source>
        <dbReference type="PROSITE-ProRule" id="PRU00302"/>
    </source>
</evidence>
<dbReference type="InterPro" id="IPR051277">
    <property type="entry name" value="SEZ6_CSMD_C4BPB_Regulators"/>
</dbReference>
<dbReference type="FunFam" id="2.10.70.10:FF:000009">
    <property type="entry name" value="Seizure related 6 homolog like"/>
    <property type="match status" value="1"/>
</dbReference>
<evidence type="ECO:0000256" key="1">
    <source>
        <dbReference type="ARBA" id="ARBA00022737"/>
    </source>
</evidence>
<dbReference type="PROSITE" id="PS50923">
    <property type="entry name" value="SUSHI"/>
    <property type="match status" value="1"/>
</dbReference>
<dbReference type="Gene3D" id="2.10.70.10">
    <property type="entry name" value="Complement Module, domain 1"/>
    <property type="match status" value="1"/>
</dbReference>
<proteinExistence type="predicted"/>
<dbReference type="PANTHER" id="PTHR45656">
    <property type="entry name" value="PROTEIN CBR-CLEC-78"/>
    <property type="match status" value="1"/>
</dbReference>
<dbReference type="InterPro" id="IPR035976">
    <property type="entry name" value="Sushi/SCR/CCP_sf"/>
</dbReference>
<evidence type="ECO:0000256" key="2">
    <source>
        <dbReference type="ARBA" id="ARBA00023157"/>
    </source>
</evidence>
<keyword evidence="3" id="KW-0768">Sushi</keyword>
<evidence type="ECO:0000259" key="4">
    <source>
        <dbReference type="PROSITE" id="PS50923"/>
    </source>
</evidence>
<dbReference type="SUPFAM" id="SSF57535">
    <property type="entry name" value="Complement control module/SCR domain"/>
    <property type="match status" value="1"/>
</dbReference>
<dbReference type="Proteomes" id="UP001529510">
    <property type="component" value="Unassembled WGS sequence"/>
</dbReference>
<accession>A0ABD0PK94</accession>
<feature type="domain" description="Sushi" evidence="4">
    <location>
        <begin position="1"/>
        <end position="63"/>
    </location>
</feature>
<dbReference type="CDD" id="cd00033">
    <property type="entry name" value="CCP"/>
    <property type="match status" value="1"/>
</dbReference>
<keyword evidence="6" id="KW-1185">Reference proteome</keyword>
<keyword evidence="2" id="KW-1015">Disulfide bond</keyword>
<dbReference type="EMBL" id="JAMKFB020000015">
    <property type="protein sequence ID" value="KAL0174473.1"/>
    <property type="molecule type" value="Genomic_DNA"/>
</dbReference>
<evidence type="ECO:0000313" key="5">
    <source>
        <dbReference type="EMBL" id="KAL0174473.1"/>
    </source>
</evidence>
<evidence type="ECO:0000313" key="6">
    <source>
        <dbReference type="Proteomes" id="UP001529510"/>
    </source>
</evidence>
<feature type="non-terminal residue" evidence="5">
    <location>
        <position position="1"/>
    </location>
</feature>
<sequence length="63" mass="6911">LSCPDPGTVEHSRRVMSGPRLIVGSTVQYICNKGYSLSGNSLLSCYHRDSTGPKWSEKLPKCI</sequence>
<comment type="caution">
    <text evidence="3">Lacks conserved residue(s) required for the propagation of feature annotation.</text>
</comment>
<protein>
    <recommendedName>
        <fullName evidence="4">Sushi domain-containing protein</fullName>
    </recommendedName>
</protein>